<dbReference type="Proteomes" id="UP000249808">
    <property type="component" value="Unassembled WGS sequence"/>
</dbReference>
<feature type="domain" description="HNH nuclease" evidence="1">
    <location>
        <begin position="233"/>
        <end position="292"/>
    </location>
</feature>
<sequence>MKSRVHEVFAQHDTIIEMNNKKLGITKIALRLKVDKKVIRKYCLSNGIELHRRTYYNQCKECNETFESIRYNNKFCSTRCKAKWNTRYYKENDISNTCECKQCNKVFEVPKKKGYKAICKECTYNNKTKHLVGMSCSLIGQHSSVFIKRCNQCNIYFTSNIRKQFCSEKCRKKSAVRIVYSKKCKECGKHYSHSYQASRYCSVQCSKRYQNRQKEIKRRKRIMLNGSYDTSISIERLIKRDGCKCYICGNDTDKTLHYNEDKYPTIEHVIPIAKGGIHAWENVKLACRSCNNEKGIKALGEIM</sequence>
<dbReference type="AlphaFoldDB" id="A0A327ZVF6"/>
<keyword evidence="3" id="KW-1185">Reference proteome</keyword>
<dbReference type="InterPro" id="IPR029471">
    <property type="entry name" value="HNH_5"/>
</dbReference>
<protein>
    <recommendedName>
        <fullName evidence="1">HNH nuclease domain-containing protein</fullName>
    </recommendedName>
</protein>
<dbReference type="PANTHER" id="PTHR33877">
    <property type="entry name" value="SLL1193 PROTEIN"/>
    <property type="match status" value="1"/>
</dbReference>
<dbReference type="PANTHER" id="PTHR33877:SF2">
    <property type="entry name" value="OS07G0170200 PROTEIN"/>
    <property type="match status" value="1"/>
</dbReference>
<evidence type="ECO:0000313" key="2">
    <source>
        <dbReference type="EMBL" id="RAK44998.1"/>
    </source>
</evidence>
<dbReference type="EMBL" id="PZJH01000002">
    <property type="protein sequence ID" value="RAK44998.1"/>
    <property type="molecule type" value="Genomic_DNA"/>
</dbReference>
<dbReference type="RefSeq" id="WP_111715621.1">
    <property type="nucleotide sequence ID" value="NZ_JBHSSR010000004.1"/>
</dbReference>
<dbReference type="Gene3D" id="1.10.30.50">
    <property type="match status" value="1"/>
</dbReference>
<evidence type="ECO:0000313" key="3">
    <source>
        <dbReference type="Proteomes" id="UP000249808"/>
    </source>
</evidence>
<dbReference type="SMART" id="SM00507">
    <property type="entry name" value="HNHc"/>
    <property type="match status" value="1"/>
</dbReference>
<name>A0A327ZVF6_9STAP</name>
<proteinExistence type="predicted"/>
<dbReference type="CDD" id="cd00085">
    <property type="entry name" value="HNHc"/>
    <property type="match status" value="1"/>
</dbReference>
<dbReference type="InterPro" id="IPR052892">
    <property type="entry name" value="NA-targeting_endonuclease"/>
</dbReference>
<evidence type="ECO:0000259" key="1">
    <source>
        <dbReference type="SMART" id="SM00507"/>
    </source>
</evidence>
<comment type="caution">
    <text evidence="2">The sequence shown here is derived from an EMBL/GenBank/DDBJ whole genome shotgun (WGS) entry which is preliminary data.</text>
</comment>
<accession>A0A327ZVF6</accession>
<organism evidence="2 3">
    <name type="scientific">Macrococcus epidermidis</name>
    <dbReference type="NCBI Taxonomy" id="1902580"/>
    <lineage>
        <taxon>Bacteria</taxon>
        <taxon>Bacillati</taxon>
        <taxon>Bacillota</taxon>
        <taxon>Bacilli</taxon>
        <taxon>Bacillales</taxon>
        <taxon>Staphylococcaceae</taxon>
        <taxon>Macrococcus</taxon>
    </lineage>
</organism>
<reference evidence="2 3" key="1">
    <citation type="journal article" date="2018" name="Front. Microbiol.">
        <title>Description and Comparative Genomics of Macrococcus caseolyticus subsp. hominis subsp. nov., Macrococcus goetzii sp. nov., Macrococcus epidermidis sp. nov., and Macrococcus bohemicus sp. nov., Novel Macrococci From Human Clinical Material With Virulence Potential and Suspected Uptake of Foreign DNA by Natural Transformation.</title>
        <authorList>
            <person name="Maslanova I."/>
            <person name="Wertheimer Z."/>
            <person name="Sedlacek I."/>
            <person name="Svec P."/>
            <person name="Indrakova A."/>
            <person name="Kovarovic V."/>
            <person name="Schumann P."/>
            <person name="Sproer C."/>
            <person name="Kralova S."/>
            <person name="Sedo O."/>
            <person name="Kristofova L."/>
            <person name="Vrbovska V."/>
            <person name="Fuzik T."/>
            <person name="Petras P."/>
            <person name="Zdrahal Z."/>
            <person name="Ruzickova V."/>
            <person name="Doskar J."/>
            <person name="Pantucek R."/>
        </authorList>
    </citation>
    <scope>NUCLEOTIDE SEQUENCE [LARGE SCALE GENOMIC DNA]</scope>
    <source>
        <strain evidence="2 3">01/688</strain>
    </source>
</reference>
<gene>
    <name evidence="2" type="ORF">BHU61_06705</name>
</gene>
<dbReference type="InterPro" id="IPR003615">
    <property type="entry name" value="HNH_nuc"/>
</dbReference>
<dbReference type="Pfam" id="PF14279">
    <property type="entry name" value="HNH_5"/>
    <property type="match status" value="1"/>
</dbReference>